<keyword evidence="6 9" id="KW-1133">Transmembrane helix</keyword>
<dbReference type="SUPFAM" id="SSF103473">
    <property type="entry name" value="MFS general substrate transporter"/>
    <property type="match status" value="1"/>
</dbReference>
<feature type="transmembrane region" description="Helical" evidence="9">
    <location>
        <begin position="274"/>
        <end position="297"/>
    </location>
</feature>
<dbReference type="Proteomes" id="UP001165962">
    <property type="component" value="Unassembled WGS sequence"/>
</dbReference>
<feature type="transmembrane region" description="Helical" evidence="9">
    <location>
        <begin position="363"/>
        <end position="384"/>
    </location>
</feature>
<feature type="transmembrane region" description="Helical" evidence="9">
    <location>
        <begin position="85"/>
        <end position="104"/>
    </location>
</feature>
<evidence type="ECO:0000256" key="1">
    <source>
        <dbReference type="ARBA" id="ARBA00004651"/>
    </source>
</evidence>
<evidence type="ECO:0000256" key="3">
    <source>
        <dbReference type="ARBA" id="ARBA00022448"/>
    </source>
</evidence>
<dbReference type="CDD" id="cd17503">
    <property type="entry name" value="MFS_LmrB_MDR_like"/>
    <property type="match status" value="1"/>
</dbReference>
<dbReference type="RefSeq" id="WP_166147832.1">
    <property type="nucleotide sequence ID" value="NZ_JAAOIW010000002.1"/>
</dbReference>
<comment type="caution">
    <text evidence="11">The sequence shown here is derived from an EMBL/GenBank/DDBJ whole genome shotgun (WGS) entry which is preliminary data.</text>
</comment>
<dbReference type="PRINTS" id="PR01036">
    <property type="entry name" value="TCRTETB"/>
</dbReference>
<proteinExistence type="inferred from homology"/>
<organism evidence="11 12">
    <name type="scientific">Paenibacillus agricola</name>
    <dbReference type="NCBI Taxonomy" id="2716264"/>
    <lineage>
        <taxon>Bacteria</taxon>
        <taxon>Bacillati</taxon>
        <taxon>Bacillota</taxon>
        <taxon>Bacilli</taxon>
        <taxon>Bacillales</taxon>
        <taxon>Paenibacillaceae</taxon>
        <taxon>Paenibacillus</taxon>
    </lineage>
</organism>
<evidence type="ECO:0000256" key="6">
    <source>
        <dbReference type="ARBA" id="ARBA00022989"/>
    </source>
</evidence>
<dbReference type="Gene3D" id="1.20.1720.10">
    <property type="entry name" value="Multidrug resistance protein D"/>
    <property type="match status" value="1"/>
</dbReference>
<feature type="transmembrane region" description="Helical" evidence="9">
    <location>
        <begin position="204"/>
        <end position="224"/>
    </location>
</feature>
<keyword evidence="7 9" id="KW-0472">Membrane</keyword>
<feature type="transmembrane region" description="Helical" evidence="9">
    <location>
        <begin position="230"/>
        <end position="253"/>
    </location>
</feature>
<reference evidence="11" key="1">
    <citation type="submission" date="2020-03" db="EMBL/GenBank/DDBJ databases">
        <title>Draft sequencing of Paenibacilllus sp. S3N08.</title>
        <authorList>
            <person name="Kim D.-U."/>
        </authorList>
    </citation>
    <scope>NUCLEOTIDE SEQUENCE</scope>
    <source>
        <strain evidence="11">S3N08</strain>
    </source>
</reference>
<dbReference type="InterPro" id="IPR011701">
    <property type="entry name" value="MFS"/>
</dbReference>
<feature type="transmembrane region" description="Helical" evidence="9">
    <location>
        <begin position="303"/>
        <end position="321"/>
    </location>
</feature>
<protein>
    <submittedName>
        <fullName evidence="11">DHA2 family efflux MFS transporter permease subunit</fullName>
    </submittedName>
</protein>
<dbReference type="PROSITE" id="PS50850">
    <property type="entry name" value="MFS"/>
    <property type="match status" value="1"/>
</dbReference>
<dbReference type="InterPro" id="IPR036259">
    <property type="entry name" value="MFS_trans_sf"/>
</dbReference>
<gene>
    <name evidence="11" type="ORF">G9U52_07450</name>
</gene>
<dbReference type="NCBIfam" id="TIGR00711">
    <property type="entry name" value="efflux_EmrB"/>
    <property type="match status" value="1"/>
</dbReference>
<evidence type="ECO:0000256" key="4">
    <source>
        <dbReference type="ARBA" id="ARBA00022475"/>
    </source>
</evidence>
<comment type="similarity">
    <text evidence="2">Belongs to the major facilitator superfamily. EmrB family.</text>
</comment>
<keyword evidence="3" id="KW-0813">Transport</keyword>
<evidence type="ECO:0000256" key="9">
    <source>
        <dbReference type="SAM" id="Phobius"/>
    </source>
</evidence>
<feature type="transmembrane region" description="Helical" evidence="9">
    <location>
        <begin position="489"/>
        <end position="507"/>
    </location>
</feature>
<keyword evidence="5 9" id="KW-0812">Transmembrane</keyword>
<feature type="transmembrane region" description="Helical" evidence="9">
    <location>
        <begin position="173"/>
        <end position="192"/>
    </location>
</feature>
<keyword evidence="12" id="KW-1185">Reference proteome</keyword>
<evidence type="ECO:0000313" key="12">
    <source>
        <dbReference type="Proteomes" id="UP001165962"/>
    </source>
</evidence>
<dbReference type="Gene3D" id="1.20.1250.20">
    <property type="entry name" value="MFS general substrate transporter like domains"/>
    <property type="match status" value="1"/>
</dbReference>
<accession>A0ABX0J496</accession>
<evidence type="ECO:0000256" key="8">
    <source>
        <dbReference type="SAM" id="MobiDB-lite"/>
    </source>
</evidence>
<keyword evidence="4" id="KW-1003">Cell membrane</keyword>
<feature type="transmembrane region" description="Helical" evidence="9">
    <location>
        <begin position="144"/>
        <end position="167"/>
    </location>
</feature>
<feature type="domain" description="Major facilitator superfamily (MFS) profile" evidence="10">
    <location>
        <begin position="19"/>
        <end position="512"/>
    </location>
</feature>
<evidence type="ECO:0000259" key="10">
    <source>
        <dbReference type="PROSITE" id="PS50850"/>
    </source>
</evidence>
<evidence type="ECO:0000256" key="7">
    <source>
        <dbReference type="ARBA" id="ARBA00023136"/>
    </source>
</evidence>
<sequence>MADATLKTKSEGDAGMWLGLIAIVLGTFVSVLNSSLMNVALPKFVAVFGSDVATIQWVLTGYMLASAVVIPMSGFLGERFGNKNVFIYSVAGFTIGSVLCGMAWSDVTLILFRIIQGLAGGFIMPVGMAIIYTSFPREKVGTAIGLWGVAAMVAPALGPTFGGYMIQYYSWRWLFLINIPIGLFAFIMGRILLKDSVKNKVIKFDTAGAALSILFFGSVLLALSKGNTEGWTSLFIVSLLFVSFFSLLLFIWVELGSKHPLLDLRIFKNAKFTMSVIAGSLVMMGMMGGTFLVPLFLQNVQSMSAMQTGLLMMPQSIAMALMMPISGKLSEKFGVVPIGVLGLSIIGITTFDLHTLASDTPHHWLNVLLTIRAIGIGLCMMPLTTAGMNAIPQHQINNASPLSNVVRQVAGSMSIAIFAALMSNRQIVHYQHISESVTVDSLAASNVVSGLTGVIYQWGVDTSTASATAASTLAGIMQLEAMVRSIGDTFFISAIPAFLCIPVVFFLRSKRKVASAPAEAPKSSTPDETDPKELEQTLVEPKEPMGQEHPTEPEKPSKPGKGSAGAIPGILKA</sequence>
<name>A0ABX0J496_9BACL</name>
<feature type="transmembrane region" description="Helical" evidence="9">
    <location>
        <begin position="12"/>
        <end position="32"/>
    </location>
</feature>
<feature type="transmembrane region" description="Helical" evidence="9">
    <location>
        <begin position="52"/>
        <end position="73"/>
    </location>
</feature>
<evidence type="ECO:0000256" key="2">
    <source>
        <dbReference type="ARBA" id="ARBA00008537"/>
    </source>
</evidence>
<dbReference type="EMBL" id="JAAOIW010000002">
    <property type="protein sequence ID" value="NHN29667.1"/>
    <property type="molecule type" value="Genomic_DNA"/>
</dbReference>
<dbReference type="PANTHER" id="PTHR42718:SF9">
    <property type="entry name" value="MAJOR FACILITATOR SUPERFAMILY MULTIDRUG TRANSPORTER MFSC"/>
    <property type="match status" value="1"/>
</dbReference>
<evidence type="ECO:0000313" key="11">
    <source>
        <dbReference type="EMBL" id="NHN29667.1"/>
    </source>
</evidence>
<dbReference type="Pfam" id="PF07690">
    <property type="entry name" value="MFS_1"/>
    <property type="match status" value="1"/>
</dbReference>
<dbReference type="PANTHER" id="PTHR42718">
    <property type="entry name" value="MAJOR FACILITATOR SUPERFAMILY MULTIDRUG TRANSPORTER MFSC"/>
    <property type="match status" value="1"/>
</dbReference>
<feature type="transmembrane region" description="Helical" evidence="9">
    <location>
        <begin position="110"/>
        <end position="132"/>
    </location>
</feature>
<feature type="transmembrane region" description="Helical" evidence="9">
    <location>
        <begin position="333"/>
        <end position="351"/>
    </location>
</feature>
<comment type="subcellular location">
    <subcellularLocation>
        <location evidence="1">Cell membrane</location>
        <topology evidence="1">Multi-pass membrane protein</topology>
    </subcellularLocation>
</comment>
<dbReference type="InterPro" id="IPR004638">
    <property type="entry name" value="EmrB-like"/>
</dbReference>
<feature type="region of interest" description="Disordered" evidence="8">
    <location>
        <begin position="516"/>
        <end position="573"/>
    </location>
</feature>
<feature type="compositionally biased region" description="Basic and acidic residues" evidence="8">
    <location>
        <begin position="529"/>
        <end position="557"/>
    </location>
</feature>
<dbReference type="InterPro" id="IPR020846">
    <property type="entry name" value="MFS_dom"/>
</dbReference>
<evidence type="ECO:0000256" key="5">
    <source>
        <dbReference type="ARBA" id="ARBA00022692"/>
    </source>
</evidence>